<dbReference type="OMA" id="SWPMDGS"/>
<dbReference type="OrthoDB" id="3768616at2759"/>
<accession>M2TWI0</accession>
<dbReference type="HOGENOM" id="CLU_3033466_0_0_1"/>
<sequence length="54" mass="5781">ISWPMDGSLSSRLGGDVLKAGRSKTCRIDGLRKESSTWGRGRIAVASAEAVVKY</sequence>
<evidence type="ECO:0000313" key="2">
    <source>
        <dbReference type="Proteomes" id="UP000016936"/>
    </source>
</evidence>
<organism evidence="1 2">
    <name type="scientific">Cochliobolus heterostrophus (strain C5 / ATCC 48332 / race O)</name>
    <name type="common">Southern corn leaf blight fungus</name>
    <name type="synonym">Bipolaris maydis</name>
    <dbReference type="NCBI Taxonomy" id="701091"/>
    <lineage>
        <taxon>Eukaryota</taxon>
        <taxon>Fungi</taxon>
        <taxon>Dikarya</taxon>
        <taxon>Ascomycota</taxon>
        <taxon>Pezizomycotina</taxon>
        <taxon>Dothideomycetes</taxon>
        <taxon>Pleosporomycetidae</taxon>
        <taxon>Pleosporales</taxon>
        <taxon>Pleosporineae</taxon>
        <taxon>Pleosporaceae</taxon>
        <taxon>Bipolaris</taxon>
    </lineage>
</organism>
<name>M2TWI0_COCH5</name>
<reference evidence="2" key="2">
    <citation type="journal article" date="2013" name="PLoS Genet.">
        <title>Comparative genome structure, secondary metabolite, and effector coding capacity across Cochliobolus pathogens.</title>
        <authorList>
            <person name="Condon B.J."/>
            <person name="Leng Y."/>
            <person name="Wu D."/>
            <person name="Bushley K.E."/>
            <person name="Ohm R.A."/>
            <person name="Otillar R."/>
            <person name="Martin J."/>
            <person name="Schackwitz W."/>
            <person name="Grimwood J."/>
            <person name="MohdZainudin N."/>
            <person name="Xue C."/>
            <person name="Wang R."/>
            <person name="Manning V.A."/>
            <person name="Dhillon B."/>
            <person name="Tu Z.J."/>
            <person name="Steffenson B.J."/>
            <person name="Salamov A."/>
            <person name="Sun H."/>
            <person name="Lowry S."/>
            <person name="LaButti K."/>
            <person name="Han J."/>
            <person name="Copeland A."/>
            <person name="Lindquist E."/>
            <person name="Barry K."/>
            <person name="Schmutz J."/>
            <person name="Baker S.E."/>
            <person name="Ciuffetti L.M."/>
            <person name="Grigoriev I.V."/>
            <person name="Zhong S."/>
            <person name="Turgeon B.G."/>
        </authorList>
    </citation>
    <scope>NUCLEOTIDE SEQUENCE [LARGE SCALE GENOMIC DNA]</scope>
    <source>
        <strain evidence="2">C5 / ATCC 48332 / race O</strain>
    </source>
</reference>
<gene>
    <name evidence="1" type="ORF">COCHEDRAFT_1116735</name>
</gene>
<feature type="non-terminal residue" evidence="1">
    <location>
        <position position="1"/>
    </location>
</feature>
<keyword evidence="2" id="KW-1185">Reference proteome</keyword>
<reference evidence="1 2" key="1">
    <citation type="journal article" date="2012" name="PLoS Pathog.">
        <title>Diverse lifestyles and strategies of plant pathogenesis encoded in the genomes of eighteen Dothideomycetes fungi.</title>
        <authorList>
            <person name="Ohm R.A."/>
            <person name="Feau N."/>
            <person name="Henrissat B."/>
            <person name="Schoch C.L."/>
            <person name="Horwitz B.A."/>
            <person name="Barry K.W."/>
            <person name="Condon B.J."/>
            <person name="Copeland A.C."/>
            <person name="Dhillon B."/>
            <person name="Glaser F."/>
            <person name="Hesse C.N."/>
            <person name="Kosti I."/>
            <person name="LaButti K."/>
            <person name="Lindquist E.A."/>
            <person name="Lucas S."/>
            <person name="Salamov A.A."/>
            <person name="Bradshaw R.E."/>
            <person name="Ciuffetti L."/>
            <person name="Hamelin R.C."/>
            <person name="Kema G.H.J."/>
            <person name="Lawrence C."/>
            <person name="Scott J.A."/>
            <person name="Spatafora J.W."/>
            <person name="Turgeon B.G."/>
            <person name="de Wit P.J.G.M."/>
            <person name="Zhong S."/>
            <person name="Goodwin S.B."/>
            <person name="Grigoriev I.V."/>
        </authorList>
    </citation>
    <scope>NUCLEOTIDE SEQUENCE [LARGE SCALE GENOMIC DNA]</scope>
    <source>
        <strain evidence="2">C5 / ATCC 48332 / race O</strain>
    </source>
</reference>
<evidence type="ECO:0000313" key="1">
    <source>
        <dbReference type="EMBL" id="EMD86091.1"/>
    </source>
</evidence>
<dbReference type="AlphaFoldDB" id="M2TWI0"/>
<dbReference type="EMBL" id="KB445586">
    <property type="protein sequence ID" value="EMD86091.1"/>
    <property type="molecule type" value="Genomic_DNA"/>
</dbReference>
<protein>
    <submittedName>
        <fullName evidence="1">Uncharacterized protein</fullName>
    </submittedName>
</protein>
<proteinExistence type="predicted"/>
<dbReference type="Proteomes" id="UP000016936">
    <property type="component" value="Unassembled WGS sequence"/>
</dbReference>